<dbReference type="AlphaFoldDB" id="A0A2H3DUQ1"/>
<dbReference type="EMBL" id="KZ293647">
    <property type="protein sequence ID" value="PBK98949.1"/>
    <property type="molecule type" value="Genomic_DNA"/>
</dbReference>
<proteinExistence type="predicted"/>
<evidence type="ECO:0000313" key="2">
    <source>
        <dbReference type="Proteomes" id="UP000217790"/>
    </source>
</evidence>
<gene>
    <name evidence="1" type="ORF">ARMGADRAFT_484389</name>
</gene>
<protein>
    <submittedName>
        <fullName evidence="1">Uncharacterized protein</fullName>
    </submittedName>
</protein>
<dbReference type="Proteomes" id="UP000217790">
    <property type="component" value="Unassembled WGS sequence"/>
</dbReference>
<dbReference type="InParanoid" id="A0A2H3DUQ1"/>
<accession>A0A2H3DUQ1</accession>
<keyword evidence="2" id="KW-1185">Reference proteome</keyword>
<organism evidence="1 2">
    <name type="scientific">Armillaria gallica</name>
    <name type="common">Bulbous honey fungus</name>
    <name type="synonym">Armillaria bulbosa</name>
    <dbReference type="NCBI Taxonomy" id="47427"/>
    <lineage>
        <taxon>Eukaryota</taxon>
        <taxon>Fungi</taxon>
        <taxon>Dikarya</taxon>
        <taxon>Basidiomycota</taxon>
        <taxon>Agaricomycotina</taxon>
        <taxon>Agaricomycetes</taxon>
        <taxon>Agaricomycetidae</taxon>
        <taxon>Agaricales</taxon>
        <taxon>Marasmiineae</taxon>
        <taxon>Physalacriaceae</taxon>
        <taxon>Armillaria</taxon>
    </lineage>
</organism>
<name>A0A2H3DUQ1_ARMGA</name>
<reference evidence="2" key="1">
    <citation type="journal article" date="2017" name="Nat. Ecol. Evol.">
        <title>Genome expansion and lineage-specific genetic innovations in the forest pathogenic fungi Armillaria.</title>
        <authorList>
            <person name="Sipos G."/>
            <person name="Prasanna A.N."/>
            <person name="Walter M.C."/>
            <person name="O'Connor E."/>
            <person name="Balint B."/>
            <person name="Krizsan K."/>
            <person name="Kiss B."/>
            <person name="Hess J."/>
            <person name="Varga T."/>
            <person name="Slot J."/>
            <person name="Riley R."/>
            <person name="Boka B."/>
            <person name="Rigling D."/>
            <person name="Barry K."/>
            <person name="Lee J."/>
            <person name="Mihaltcheva S."/>
            <person name="LaButti K."/>
            <person name="Lipzen A."/>
            <person name="Waldron R."/>
            <person name="Moloney N.M."/>
            <person name="Sperisen C."/>
            <person name="Kredics L."/>
            <person name="Vagvoelgyi C."/>
            <person name="Patrignani A."/>
            <person name="Fitzpatrick D."/>
            <person name="Nagy I."/>
            <person name="Doyle S."/>
            <person name="Anderson J.B."/>
            <person name="Grigoriev I.V."/>
            <person name="Gueldener U."/>
            <person name="Muensterkoetter M."/>
            <person name="Nagy L.G."/>
        </authorList>
    </citation>
    <scope>NUCLEOTIDE SEQUENCE [LARGE SCALE GENOMIC DNA]</scope>
    <source>
        <strain evidence="2">Ar21-2</strain>
    </source>
</reference>
<sequence>MERLNRYFSERTEMTRMSDTHTYYVAALGRKGRSAVHWSRRALVHAAGHWGRIGSLTSLPVLPLSLVDEEHCRREWSTGHYRSLMDLGGTVDFRRVVDESCSLYPFPSRARQTITSFDILVVSNVSLVFDFASSSSAFDSRLGHQAA</sequence>
<evidence type="ECO:0000313" key="1">
    <source>
        <dbReference type="EMBL" id="PBK98949.1"/>
    </source>
</evidence>